<keyword evidence="4 7" id="KW-0812">Transmembrane</keyword>
<dbReference type="CDD" id="cd17391">
    <property type="entry name" value="MFS_MdtG_MDR_like"/>
    <property type="match status" value="1"/>
</dbReference>
<dbReference type="InterPro" id="IPR011701">
    <property type="entry name" value="MFS"/>
</dbReference>
<dbReference type="InterPro" id="IPR036259">
    <property type="entry name" value="MFS_trans_sf"/>
</dbReference>
<keyword evidence="5 7" id="KW-1133">Transmembrane helix</keyword>
<dbReference type="InterPro" id="IPR005828">
    <property type="entry name" value="MFS_sugar_transport-like"/>
</dbReference>
<evidence type="ECO:0000313" key="10">
    <source>
        <dbReference type="Proteomes" id="UP000250642"/>
    </source>
</evidence>
<evidence type="ECO:0000256" key="7">
    <source>
        <dbReference type="SAM" id="Phobius"/>
    </source>
</evidence>
<dbReference type="PROSITE" id="PS50850">
    <property type="entry name" value="MFS"/>
    <property type="match status" value="1"/>
</dbReference>
<feature type="transmembrane region" description="Helical" evidence="7">
    <location>
        <begin position="47"/>
        <end position="66"/>
    </location>
</feature>
<feature type="domain" description="Major facilitator superfamily (MFS) profile" evidence="8">
    <location>
        <begin position="7"/>
        <end position="393"/>
    </location>
</feature>
<feature type="transmembrane region" description="Helical" evidence="7">
    <location>
        <begin position="369"/>
        <end position="387"/>
    </location>
</feature>
<dbReference type="Proteomes" id="UP000250642">
    <property type="component" value="Unassembled WGS sequence"/>
</dbReference>
<evidence type="ECO:0000256" key="6">
    <source>
        <dbReference type="ARBA" id="ARBA00023136"/>
    </source>
</evidence>
<feature type="transmembrane region" description="Helical" evidence="7">
    <location>
        <begin position="249"/>
        <end position="269"/>
    </location>
</feature>
<dbReference type="GO" id="GO:0005886">
    <property type="term" value="C:plasma membrane"/>
    <property type="evidence" value="ECO:0007669"/>
    <property type="project" value="UniProtKB-SubCell"/>
</dbReference>
<dbReference type="GO" id="GO:0022857">
    <property type="term" value="F:transmembrane transporter activity"/>
    <property type="evidence" value="ECO:0007669"/>
    <property type="project" value="InterPro"/>
</dbReference>
<dbReference type="AlphaFoldDB" id="A0A329QLH9"/>
<comment type="subcellular location">
    <subcellularLocation>
        <location evidence="1">Cell membrane</location>
        <topology evidence="1">Multi-pass membrane protein</topology>
    </subcellularLocation>
</comment>
<evidence type="ECO:0000313" key="9">
    <source>
        <dbReference type="EMBL" id="RAW13006.1"/>
    </source>
</evidence>
<keyword evidence="6 7" id="KW-0472">Membrane</keyword>
<feature type="transmembrane region" description="Helical" evidence="7">
    <location>
        <begin position="281"/>
        <end position="300"/>
    </location>
</feature>
<feature type="transmembrane region" description="Helical" evidence="7">
    <location>
        <begin position="306"/>
        <end position="327"/>
    </location>
</feature>
<keyword evidence="2" id="KW-0813">Transport</keyword>
<evidence type="ECO:0000256" key="3">
    <source>
        <dbReference type="ARBA" id="ARBA00022475"/>
    </source>
</evidence>
<feature type="transmembrane region" description="Helical" evidence="7">
    <location>
        <begin position="339"/>
        <end position="363"/>
    </location>
</feature>
<proteinExistence type="predicted"/>
<dbReference type="PANTHER" id="PTHR43414">
    <property type="entry name" value="MULTIDRUG RESISTANCE PROTEIN MDTG"/>
    <property type="match status" value="1"/>
</dbReference>
<feature type="transmembrane region" description="Helical" evidence="7">
    <location>
        <begin position="211"/>
        <end position="229"/>
    </location>
</feature>
<dbReference type="Pfam" id="PF00083">
    <property type="entry name" value="Sugar_tr"/>
    <property type="match status" value="1"/>
</dbReference>
<feature type="transmembrane region" description="Helical" evidence="7">
    <location>
        <begin position="167"/>
        <end position="185"/>
    </location>
</feature>
<feature type="transmembrane region" description="Helical" evidence="7">
    <location>
        <begin position="103"/>
        <end position="124"/>
    </location>
</feature>
<accession>A0A329QLH9</accession>
<reference evidence="9 10" key="1">
    <citation type="submission" date="2018-04" db="EMBL/GenBank/DDBJ databases">
        <title>Paenibacillus taichungensis Genome sequencing and assembly.</title>
        <authorList>
            <person name="Xu J."/>
            <person name="Rensing C."/>
            <person name="Mazhar H.S."/>
        </authorList>
    </citation>
    <scope>NUCLEOTIDE SEQUENCE [LARGE SCALE GENOMIC DNA]</scope>
    <source>
        <strain evidence="9 10">NC1</strain>
    </source>
</reference>
<protein>
    <submittedName>
        <fullName evidence="9">MFS transporter</fullName>
    </submittedName>
</protein>
<feature type="transmembrane region" description="Helical" evidence="7">
    <location>
        <begin position="78"/>
        <end position="97"/>
    </location>
</feature>
<dbReference type="InterPro" id="IPR001958">
    <property type="entry name" value="Tet-R_TetA/multi-R_MdtG-like"/>
</dbReference>
<feature type="transmembrane region" description="Helical" evidence="7">
    <location>
        <begin position="136"/>
        <end position="161"/>
    </location>
</feature>
<comment type="caution">
    <text evidence="9">The sequence shown here is derived from an EMBL/GenBank/DDBJ whole genome shotgun (WGS) entry which is preliminary data.</text>
</comment>
<sequence>MPLWKKNLIVCWFGMFVTGVGMSQIAPILPLYIKQLGVNDSAAIAQFSGIAFGITFVLSAIFSPIWGAAADRWGRKPMLLRASLGMAIVVGCMGFSTNVYMLIGLRLLQGVITGYSTACTTLIATQTDSKHAGYALGTLSTANIAGSLIGPTIGGFIGVNWGLQNSFFITGGLMMIAFITTALFVKESFTREDKVVLGLREVWRKVPEKSLTINLFVTFFVLTVALYSVEPIITVYITQLSGNTSHVALLAGIVFSASGLANLIAAPRLGRLSDRIGAQKVILVALLAAGILFIAQAFVASPWQLMGLRFLLGLAAAGLIPSVNTLIKKITPASLTGRMFGFNMSAGYLGVFGGAVLGGQVAAWMGIRYVFLITSALILINAGWVYFKVYKKLETNGREDHGKLEKSRS</sequence>
<dbReference type="Gene3D" id="1.20.1250.20">
    <property type="entry name" value="MFS general substrate transporter like domains"/>
    <property type="match status" value="2"/>
</dbReference>
<gene>
    <name evidence="9" type="ORF">DC345_22290</name>
</gene>
<organism evidence="9 10">
    <name type="scientific">Paenibacillus taichungensis</name>
    <dbReference type="NCBI Taxonomy" id="484184"/>
    <lineage>
        <taxon>Bacteria</taxon>
        <taxon>Bacillati</taxon>
        <taxon>Bacillota</taxon>
        <taxon>Bacilli</taxon>
        <taxon>Bacillales</taxon>
        <taxon>Paenibacillaceae</taxon>
        <taxon>Paenibacillus</taxon>
    </lineage>
</organism>
<evidence type="ECO:0000256" key="2">
    <source>
        <dbReference type="ARBA" id="ARBA00022448"/>
    </source>
</evidence>
<dbReference type="RefSeq" id="WP_113054975.1">
    <property type="nucleotide sequence ID" value="NZ_CP175536.1"/>
</dbReference>
<dbReference type="InterPro" id="IPR020846">
    <property type="entry name" value="MFS_dom"/>
</dbReference>
<evidence type="ECO:0000256" key="5">
    <source>
        <dbReference type="ARBA" id="ARBA00022989"/>
    </source>
</evidence>
<dbReference type="Pfam" id="PF07690">
    <property type="entry name" value="MFS_1"/>
    <property type="match status" value="1"/>
</dbReference>
<dbReference type="PRINTS" id="PR01035">
    <property type="entry name" value="TCRTETA"/>
</dbReference>
<dbReference type="PANTHER" id="PTHR43414:SF6">
    <property type="entry name" value="MULTIDRUG RESISTANCE PROTEIN MDTG"/>
    <property type="match status" value="1"/>
</dbReference>
<evidence type="ECO:0000256" key="1">
    <source>
        <dbReference type="ARBA" id="ARBA00004651"/>
    </source>
</evidence>
<name>A0A329QLH9_9BACL</name>
<evidence type="ECO:0000259" key="8">
    <source>
        <dbReference type="PROSITE" id="PS50850"/>
    </source>
</evidence>
<keyword evidence="3" id="KW-1003">Cell membrane</keyword>
<dbReference type="EMBL" id="QEVW01000014">
    <property type="protein sequence ID" value="RAW13006.1"/>
    <property type="molecule type" value="Genomic_DNA"/>
</dbReference>
<evidence type="ECO:0000256" key="4">
    <source>
        <dbReference type="ARBA" id="ARBA00022692"/>
    </source>
</evidence>
<dbReference type="SUPFAM" id="SSF103473">
    <property type="entry name" value="MFS general substrate transporter"/>
    <property type="match status" value="1"/>
</dbReference>